<accession>A0A382BMF9</accession>
<keyword evidence="1" id="KW-0812">Transmembrane</keyword>
<protein>
    <submittedName>
        <fullName evidence="2">Uncharacterized protein</fullName>
    </submittedName>
</protein>
<name>A0A382BMF9_9ZZZZ</name>
<evidence type="ECO:0000256" key="1">
    <source>
        <dbReference type="SAM" id="Phobius"/>
    </source>
</evidence>
<proteinExistence type="predicted"/>
<evidence type="ECO:0000313" key="2">
    <source>
        <dbReference type="EMBL" id="SVB15026.1"/>
    </source>
</evidence>
<sequence length="116" mass="13691">MTETDFIDDKNKFLDALHYQRERKMLQRHRFISGLSMCVLILFIGITSVTQFDKGSDPWLEDNLTFMTQEVDLELENYLTDLSIMLVDASDDIWATVEFLDEMNFDIINQIKEKTQ</sequence>
<feature type="transmembrane region" description="Helical" evidence="1">
    <location>
        <begin position="31"/>
        <end position="52"/>
    </location>
</feature>
<dbReference type="AlphaFoldDB" id="A0A382BMF9"/>
<keyword evidence="1" id="KW-1133">Transmembrane helix</keyword>
<keyword evidence="1" id="KW-0472">Membrane</keyword>
<reference evidence="2" key="1">
    <citation type="submission" date="2018-05" db="EMBL/GenBank/DDBJ databases">
        <authorList>
            <person name="Lanie J.A."/>
            <person name="Ng W.-L."/>
            <person name="Kazmierczak K.M."/>
            <person name="Andrzejewski T.M."/>
            <person name="Davidsen T.M."/>
            <person name="Wayne K.J."/>
            <person name="Tettelin H."/>
            <person name="Glass J.I."/>
            <person name="Rusch D."/>
            <person name="Podicherti R."/>
            <person name="Tsui H.-C.T."/>
            <person name="Winkler M.E."/>
        </authorList>
    </citation>
    <scope>NUCLEOTIDE SEQUENCE</scope>
</reference>
<dbReference type="EMBL" id="UINC01030507">
    <property type="protein sequence ID" value="SVB15026.1"/>
    <property type="molecule type" value="Genomic_DNA"/>
</dbReference>
<gene>
    <name evidence="2" type="ORF">METZ01_LOCUS167880</name>
</gene>
<organism evidence="2">
    <name type="scientific">marine metagenome</name>
    <dbReference type="NCBI Taxonomy" id="408172"/>
    <lineage>
        <taxon>unclassified sequences</taxon>
        <taxon>metagenomes</taxon>
        <taxon>ecological metagenomes</taxon>
    </lineage>
</organism>